<keyword evidence="8" id="KW-0812">Transmembrane</keyword>
<dbReference type="InterPro" id="IPR036097">
    <property type="entry name" value="HisK_dim/P_sf"/>
</dbReference>
<reference evidence="20 21" key="1">
    <citation type="submission" date="2020-10" db="EMBL/GenBank/DDBJ databases">
        <title>Phylogeny of dyella-like bacteria.</title>
        <authorList>
            <person name="Fu J."/>
        </authorList>
    </citation>
    <scope>NUCLEOTIDE SEQUENCE [LARGE SCALE GENOMIC DNA]</scope>
    <source>
        <strain evidence="20 21">BB4</strain>
    </source>
</reference>
<dbReference type="CDD" id="cd00130">
    <property type="entry name" value="PAS"/>
    <property type="match status" value="1"/>
</dbReference>
<dbReference type="CDD" id="cd16922">
    <property type="entry name" value="HATPase_EvgS-ArcB-TorS-like"/>
    <property type="match status" value="1"/>
</dbReference>
<evidence type="ECO:0000256" key="9">
    <source>
        <dbReference type="ARBA" id="ARBA00022777"/>
    </source>
</evidence>
<dbReference type="InterPro" id="IPR004358">
    <property type="entry name" value="Sig_transdc_His_kin-like_C"/>
</dbReference>
<dbReference type="SUPFAM" id="SSF55874">
    <property type="entry name" value="ATPase domain of HSP90 chaperone/DNA topoisomerase II/histidine kinase"/>
    <property type="match status" value="1"/>
</dbReference>
<comment type="caution">
    <text evidence="20">The sequence shown here is derived from an EMBL/GenBank/DDBJ whole genome shotgun (WGS) entry which is preliminary data.</text>
</comment>
<comment type="catalytic activity">
    <reaction evidence="1">
        <text>ATP + protein L-histidine = ADP + protein N-phospho-L-histidine.</text>
        <dbReference type="EC" id="2.7.13.3"/>
    </reaction>
</comment>
<keyword evidence="13" id="KW-0472">Membrane</keyword>
<evidence type="ECO:0000256" key="5">
    <source>
        <dbReference type="ARBA" id="ARBA00022519"/>
    </source>
</evidence>
<dbReference type="InterPro" id="IPR013655">
    <property type="entry name" value="PAS_fold_3"/>
</dbReference>
<dbReference type="CDD" id="cd00082">
    <property type="entry name" value="HisKA"/>
    <property type="match status" value="1"/>
</dbReference>
<keyword evidence="7" id="KW-0808">Transferase</keyword>
<dbReference type="Pfam" id="PF00497">
    <property type="entry name" value="SBP_bac_3"/>
    <property type="match status" value="2"/>
</dbReference>
<keyword evidence="10" id="KW-0067">ATP-binding</keyword>
<dbReference type="InterPro" id="IPR001789">
    <property type="entry name" value="Sig_transdc_resp-reg_receiver"/>
</dbReference>
<dbReference type="InterPro" id="IPR003594">
    <property type="entry name" value="HATPase_dom"/>
</dbReference>
<dbReference type="SMART" id="SM00062">
    <property type="entry name" value="PBPb"/>
    <property type="match status" value="2"/>
</dbReference>
<dbReference type="InterPro" id="IPR036641">
    <property type="entry name" value="HPT_dom_sf"/>
</dbReference>
<dbReference type="PANTHER" id="PTHR43047">
    <property type="entry name" value="TWO-COMPONENT HISTIDINE PROTEIN KINASE"/>
    <property type="match status" value="1"/>
</dbReference>
<evidence type="ECO:0000256" key="12">
    <source>
        <dbReference type="ARBA" id="ARBA00023012"/>
    </source>
</evidence>
<evidence type="ECO:0000256" key="11">
    <source>
        <dbReference type="ARBA" id="ARBA00022989"/>
    </source>
</evidence>
<dbReference type="CDD" id="cd01007">
    <property type="entry name" value="PBP2_BvgS_HisK_like"/>
    <property type="match status" value="2"/>
</dbReference>
<dbReference type="CDD" id="cd17546">
    <property type="entry name" value="REC_hyHK_CKI1_RcsC-like"/>
    <property type="match status" value="1"/>
</dbReference>
<dbReference type="Gene3D" id="3.30.450.20">
    <property type="entry name" value="PAS domain"/>
    <property type="match status" value="1"/>
</dbReference>
<dbReference type="PROSITE" id="PS50109">
    <property type="entry name" value="HIS_KIN"/>
    <property type="match status" value="1"/>
</dbReference>
<dbReference type="Gene3D" id="3.30.565.10">
    <property type="entry name" value="Histidine kinase-like ATPase, C-terminal domain"/>
    <property type="match status" value="1"/>
</dbReference>
<dbReference type="EC" id="2.7.13.3" evidence="3"/>
<dbReference type="InterPro" id="IPR036890">
    <property type="entry name" value="HATPase_C_sf"/>
</dbReference>
<keyword evidence="11" id="KW-1133">Transmembrane helix</keyword>
<feature type="domain" description="PAS" evidence="18">
    <location>
        <begin position="503"/>
        <end position="575"/>
    </location>
</feature>
<dbReference type="SMART" id="SM00448">
    <property type="entry name" value="REC"/>
    <property type="match status" value="1"/>
</dbReference>
<keyword evidence="9" id="KW-0418">Kinase</keyword>
<evidence type="ECO:0000259" key="18">
    <source>
        <dbReference type="PROSITE" id="PS50112"/>
    </source>
</evidence>
<evidence type="ECO:0000313" key="20">
    <source>
        <dbReference type="EMBL" id="MFK2916048.1"/>
    </source>
</evidence>
<feature type="domain" description="HPt" evidence="19">
    <location>
        <begin position="1055"/>
        <end position="1147"/>
    </location>
</feature>
<keyword evidence="21" id="KW-1185">Reference proteome</keyword>
<dbReference type="InterPro" id="IPR011006">
    <property type="entry name" value="CheY-like_superfamily"/>
</dbReference>
<keyword evidence="10" id="KW-0547">Nucleotide-binding</keyword>
<dbReference type="SUPFAM" id="SSF53850">
    <property type="entry name" value="Periplasmic binding protein-like II"/>
    <property type="match status" value="2"/>
</dbReference>
<dbReference type="InterPro" id="IPR008207">
    <property type="entry name" value="Sig_transdc_His_kin_Hpt_dom"/>
</dbReference>
<dbReference type="SUPFAM" id="SSF47384">
    <property type="entry name" value="Homodimeric domain of signal transducing histidine kinase"/>
    <property type="match status" value="1"/>
</dbReference>
<dbReference type="Gene3D" id="3.40.50.2300">
    <property type="match status" value="1"/>
</dbReference>
<dbReference type="Gene3D" id="1.10.287.130">
    <property type="match status" value="1"/>
</dbReference>
<dbReference type="Proteomes" id="UP001620408">
    <property type="component" value="Unassembled WGS sequence"/>
</dbReference>
<sequence>MYSDDTPPFEVFRDGRPEGFSYDYLVAIAANLGLRVEPHKYNSLAEELDAACRGEIDVIMNLMITAERTKCLAFTQSYIQTPAALAARIDDERPTVNTNLAGLRIAVERGFYTNEGVRERYPNAIPLEADNTADALHMVSHGHADVYLGNPYLINALVHKYNIQGLGLIQQNEIPLSKLHFGVPHSKEPLAGAIDAALSAMPQAQVLAIRQRWLPALPWTAGEQPSLTPSESAELAKPLRIGFLANFPPLSFLDAKGEPTGLAGEYLHRFRDAGVKFEVIVAKDLAEMKDKIHRGSVDAVMGMPIGTPTLNNVWVFSKSFATVADVIVTREGSYPVRDIHDLGQGRIALSDPDRMAPAVLAQAPNARIVPAHNVYEGLSLVNSGDADAFIGNLAVVDRLVQEHYSGSLHIAAPASINDELAFAVRPEYAAATQVFDRMHGMMSQRERASLRGAWMGVEYRSGIDWHATLKWLLPLVLVLLTAALVAAIGYWRLRREVEERRRVEKLLAKVTDNLPAVVYQLRRTPDGHFSFPFIAGDMPSMFGTTADEAIRDERYLLSLVHPDDQPVLQQALERASATLDNVAIDFRAKSSEGWRWIRSRGRLHESDHGMQLWSGFWIDVTEARAQSEALVAAKAEAERAAAAKAEFLATMSHEIRTPMSGVLGMLEVLAHTGLDGEQKRVLETIEDSAQMLRQIIDDILDFSKIEAGALTLDATPIHLRDVIDNVQQMLSAQAADKQLRITNSIDARVATAHLADGVRLRQILFNLLSNAIKFTPQGGVTILLTVLQEESQQQHLHLSVIDTGIGVSDEQKERLFRPFTQAEISTQRHYGGTGLGLSICQRLAHLMGGEITLTSALHQGTRVDVTFTLPACQGDAKAASIRKHSSVPADTSIMQADWAGAHVLIAEDHPTNQALMRWRIEQLGVTCDVVADGAAALAALRMRHYDLVITDCHMPVMDGYTFARERRHEEASSSLPRIPIIALTASAVSGESELCRESGMDDFLVKPVNLVELRQATSPWLSAAAKRLVADLAGSSVASAPQTPPRASLLQRFGSESLVTQIVDSLIPAMREDLAALDTAITTGDALIVRERLHRIAGAVDNIGEADLAEHAKDLMNAIENDGIAEYGEALTTFIRVANTYVVQLEA</sequence>
<dbReference type="SMART" id="SM00388">
    <property type="entry name" value="HisKA"/>
    <property type="match status" value="1"/>
</dbReference>
<dbReference type="PRINTS" id="PR00344">
    <property type="entry name" value="BCTRLSENSOR"/>
</dbReference>
<protein>
    <recommendedName>
        <fullName evidence="3">histidine kinase</fullName>
        <ecNumber evidence="3">2.7.13.3</ecNumber>
    </recommendedName>
</protein>
<dbReference type="Pfam" id="PF02518">
    <property type="entry name" value="HATPase_c"/>
    <property type="match status" value="1"/>
</dbReference>
<evidence type="ECO:0000256" key="2">
    <source>
        <dbReference type="ARBA" id="ARBA00004429"/>
    </source>
</evidence>
<feature type="modified residue" description="Phosphohistidine" evidence="14">
    <location>
        <position position="1094"/>
    </location>
</feature>
<dbReference type="Pfam" id="PF00072">
    <property type="entry name" value="Response_reg"/>
    <property type="match status" value="1"/>
</dbReference>
<dbReference type="Pfam" id="PF08447">
    <property type="entry name" value="PAS_3"/>
    <property type="match status" value="1"/>
</dbReference>
<evidence type="ECO:0000256" key="1">
    <source>
        <dbReference type="ARBA" id="ARBA00000085"/>
    </source>
</evidence>
<keyword evidence="4" id="KW-1003">Cell membrane</keyword>
<dbReference type="InterPro" id="IPR003661">
    <property type="entry name" value="HisK_dim/P_dom"/>
</dbReference>
<dbReference type="PROSITE" id="PS50110">
    <property type="entry name" value="RESPONSE_REGULATORY"/>
    <property type="match status" value="1"/>
</dbReference>
<organism evidence="20 21">
    <name type="scientific">Dyella koreensis</name>
    <dbReference type="NCBI Taxonomy" id="311235"/>
    <lineage>
        <taxon>Bacteria</taxon>
        <taxon>Pseudomonadati</taxon>
        <taxon>Pseudomonadota</taxon>
        <taxon>Gammaproteobacteria</taxon>
        <taxon>Lysobacterales</taxon>
        <taxon>Rhodanobacteraceae</taxon>
        <taxon>Dyella</taxon>
    </lineage>
</organism>
<evidence type="ECO:0000259" key="17">
    <source>
        <dbReference type="PROSITE" id="PS50110"/>
    </source>
</evidence>
<evidence type="ECO:0000256" key="7">
    <source>
        <dbReference type="ARBA" id="ARBA00022679"/>
    </source>
</evidence>
<dbReference type="PROSITE" id="PS50894">
    <property type="entry name" value="HPT"/>
    <property type="match status" value="1"/>
</dbReference>
<comment type="subcellular location">
    <subcellularLocation>
        <location evidence="2">Cell inner membrane</location>
        <topology evidence="2">Multi-pass membrane protein</topology>
    </subcellularLocation>
</comment>
<evidence type="ECO:0000259" key="16">
    <source>
        <dbReference type="PROSITE" id="PS50109"/>
    </source>
</evidence>
<evidence type="ECO:0000256" key="14">
    <source>
        <dbReference type="PROSITE-ProRule" id="PRU00110"/>
    </source>
</evidence>
<dbReference type="PANTHER" id="PTHR43047:SF72">
    <property type="entry name" value="OSMOSENSING HISTIDINE PROTEIN KINASE SLN1"/>
    <property type="match status" value="1"/>
</dbReference>
<dbReference type="PROSITE" id="PS50112">
    <property type="entry name" value="PAS"/>
    <property type="match status" value="1"/>
</dbReference>
<evidence type="ECO:0000256" key="8">
    <source>
        <dbReference type="ARBA" id="ARBA00022692"/>
    </source>
</evidence>
<dbReference type="InterPro" id="IPR001638">
    <property type="entry name" value="Solute-binding_3/MltF_N"/>
</dbReference>
<dbReference type="SUPFAM" id="SSF55785">
    <property type="entry name" value="PYP-like sensor domain (PAS domain)"/>
    <property type="match status" value="1"/>
</dbReference>
<dbReference type="SMART" id="SM00387">
    <property type="entry name" value="HATPase_c"/>
    <property type="match status" value="1"/>
</dbReference>
<evidence type="ECO:0000256" key="13">
    <source>
        <dbReference type="ARBA" id="ARBA00023136"/>
    </source>
</evidence>
<dbReference type="InterPro" id="IPR005467">
    <property type="entry name" value="His_kinase_dom"/>
</dbReference>
<evidence type="ECO:0000313" key="21">
    <source>
        <dbReference type="Proteomes" id="UP001620408"/>
    </source>
</evidence>
<accession>A0ABW8JZG8</accession>
<dbReference type="SUPFAM" id="SSF47226">
    <property type="entry name" value="Histidine-containing phosphotransfer domain, HPT domain"/>
    <property type="match status" value="1"/>
</dbReference>
<feature type="domain" description="Response regulatory" evidence="17">
    <location>
        <begin position="902"/>
        <end position="1021"/>
    </location>
</feature>
<feature type="domain" description="Histidine kinase" evidence="16">
    <location>
        <begin position="650"/>
        <end position="871"/>
    </location>
</feature>
<proteinExistence type="predicted"/>
<dbReference type="InterPro" id="IPR035965">
    <property type="entry name" value="PAS-like_dom_sf"/>
</dbReference>
<evidence type="ECO:0000256" key="6">
    <source>
        <dbReference type="ARBA" id="ARBA00022553"/>
    </source>
</evidence>
<dbReference type="EMBL" id="JADIKD010000006">
    <property type="protein sequence ID" value="MFK2916048.1"/>
    <property type="molecule type" value="Genomic_DNA"/>
</dbReference>
<evidence type="ECO:0000259" key="19">
    <source>
        <dbReference type="PROSITE" id="PS50894"/>
    </source>
</evidence>
<gene>
    <name evidence="20" type="ORF">ISS97_02125</name>
</gene>
<evidence type="ECO:0000256" key="10">
    <source>
        <dbReference type="ARBA" id="ARBA00022840"/>
    </source>
</evidence>
<evidence type="ECO:0000256" key="4">
    <source>
        <dbReference type="ARBA" id="ARBA00022475"/>
    </source>
</evidence>
<dbReference type="RefSeq" id="WP_379984707.1">
    <property type="nucleotide sequence ID" value="NZ_JADIKD010000006.1"/>
</dbReference>
<dbReference type="Gene3D" id="3.40.190.10">
    <property type="entry name" value="Periplasmic binding protein-like II"/>
    <property type="match status" value="4"/>
</dbReference>
<dbReference type="InterPro" id="IPR000014">
    <property type="entry name" value="PAS"/>
</dbReference>
<dbReference type="Pfam" id="PF00512">
    <property type="entry name" value="HisKA"/>
    <property type="match status" value="1"/>
</dbReference>
<dbReference type="SUPFAM" id="SSF52172">
    <property type="entry name" value="CheY-like"/>
    <property type="match status" value="1"/>
</dbReference>
<keyword evidence="5" id="KW-0997">Cell inner membrane</keyword>
<feature type="modified residue" description="4-aspartylphosphate" evidence="15">
    <location>
        <position position="951"/>
    </location>
</feature>
<evidence type="ECO:0000256" key="3">
    <source>
        <dbReference type="ARBA" id="ARBA00012438"/>
    </source>
</evidence>
<dbReference type="Gene3D" id="1.20.120.160">
    <property type="entry name" value="HPT domain"/>
    <property type="match status" value="1"/>
</dbReference>
<evidence type="ECO:0000256" key="15">
    <source>
        <dbReference type="PROSITE-ProRule" id="PRU00169"/>
    </source>
</evidence>
<keyword evidence="12" id="KW-0902">Two-component regulatory system</keyword>
<keyword evidence="6 15" id="KW-0597">Phosphoprotein</keyword>
<name>A0ABW8JZG8_9GAMM</name>